<dbReference type="InterPro" id="IPR051788">
    <property type="entry name" value="MFS_Transporter"/>
</dbReference>
<sequence>MTGKPQHPPRVKTASREPSIVSIASKQNLDGTLPSPTTAVVQQQQRWNHPRINVYRTLSTFWCFVVLGANDAALGALIPYLEEYYNLSYTVVSLVFLSPFVGYAASALLNNYVHHNFGQRGVGIIGPSAHMLAYIISSIHPPFPVLVVIYILAGFGNGISDAAWNAWISDMANANEVMGFLHGFYGLGATISPLIATTMITKGHLPWYNYYYLMIGFSFIELVFSSGAFWTATGPVYRASHVRTTDVKGNRMKEALFMKPSARITWLTTAFLIGYMGIEVGLGGWITTFMREIRHSSPFASGMTATGFWLGMTVGRVVLGFVTPRIGEKRAIIIYIPLAMALELCFWLIPQKIVSAVTVAIVGFLLGPLFPAAIVAVSRLLPKHLHVSAIGFAAAAGGGGAALFPFAVGAIAQAKGVGVLQPIVLALLVVILLLWLCLPRMGEKEE</sequence>
<dbReference type="GO" id="GO:0022857">
    <property type="term" value="F:transmembrane transporter activity"/>
    <property type="evidence" value="ECO:0007669"/>
    <property type="project" value="InterPro"/>
</dbReference>
<dbReference type="PANTHER" id="PTHR23514">
    <property type="entry name" value="BYPASS OF STOP CODON PROTEIN 6"/>
    <property type="match status" value="1"/>
</dbReference>
<evidence type="ECO:0000256" key="4">
    <source>
        <dbReference type="ARBA" id="ARBA00022692"/>
    </source>
</evidence>
<keyword evidence="3" id="KW-0813">Transport</keyword>
<dbReference type="AlphaFoldDB" id="A0A9P4I421"/>
<feature type="domain" description="Major facilitator superfamily (MFS) profile" evidence="8">
    <location>
        <begin position="56"/>
        <end position="442"/>
    </location>
</feature>
<dbReference type="Pfam" id="PF07690">
    <property type="entry name" value="MFS_1"/>
    <property type="match status" value="1"/>
</dbReference>
<keyword evidence="6 7" id="KW-0472">Membrane</keyword>
<dbReference type="FunFam" id="1.20.1250.20:FF:000308">
    <property type="entry name" value="MFS efflux transporter"/>
    <property type="match status" value="1"/>
</dbReference>
<dbReference type="InterPro" id="IPR020846">
    <property type="entry name" value="MFS_dom"/>
</dbReference>
<dbReference type="PROSITE" id="PS50850">
    <property type="entry name" value="MFS"/>
    <property type="match status" value="1"/>
</dbReference>
<evidence type="ECO:0000256" key="7">
    <source>
        <dbReference type="SAM" id="Phobius"/>
    </source>
</evidence>
<dbReference type="GO" id="GO:0012505">
    <property type="term" value="C:endomembrane system"/>
    <property type="evidence" value="ECO:0007669"/>
    <property type="project" value="UniProtKB-SubCell"/>
</dbReference>
<organism evidence="9 10">
    <name type="scientific">Rhizodiscina lignyota</name>
    <dbReference type="NCBI Taxonomy" id="1504668"/>
    <lineage>
        <taxon>Eukaryota</taxon>
        <taxon>Fungi</taxon>
        <taxon>Dikarya</taxon>
        <taxon>Ascomycota</taxon>
        <taxon>Pezizomycotina</taxon>
        <taxon>Dothideomycetes</taxon>
        <taxon>Pleosporomycetidae</taxon>
        <taxon>Aulographales</taxon>
        <taxon>Rhizodiscinaceae</taxon>
        <taxon>Rhizodiscina</taxon>
    </lineage>
</organism>
<accession>A0A9P4I421</accession>
<gene>
    <name evidence="9" type="ORF">NA57DRAFT_46589</name>
</gene>
<evidence type="ECO:0000256" key="5">
    <source>
        <dbReference type="ARBA" id="ARBA00022989"/>
    </source>
</evidence>
<evidence type="ECO:0000256" key="6">
    <source>
        <dbReference type="ARBA" id="ARBA00023136"/>
    </source>
</evidence>
<dbReference type="FunFam" id="1.20.1250.20:FF:000286">
    <property type="entry name" value="MFS efflux transporter"/>
    <property type="match status" value="1"/>
</dbReference>
<reference evidence="9" key="1">
    <citation type="journal article" date="2020" name="Stud. Mycol.">
        <title>101 Dothideomycetes genomes: a test case for predicting lifestyles and emergence of pathogens.</title>
        <authorList>
            <person name="Haridas S."/>
            <person name="Albert R."/>
            <person name="Binder M."/>
            <person name="Bloem J."/>
            <person name="Labutti K."/>
            <person name="Salamov A."/>
            <person name="Andreopoulos B."/>
            <person name="Baker S."/>
            <person name="Barry K."/>
            <person name="Bills G."/>
            <person name="Bluhm B."/>
            <person name="Cannon C."/>
            <person name="Castanera R."/>
            <person name="Culley D."/>
            <person name="Daum C."/>
            <person name="Ezra D."/>
            <person name="Gonzalez J."/>
            <person name="Henrissat B."/>
            <person name="Kuo A."/>
            <person name="Liang C."/>
            <person name="Lipzen A."/>
            <person name="Lutzoni F."/>
            <person name="Magnuson J."/>
            <person name="Mondo S."/>
            <person name="Nolan M."/>
            <person name="Ohm R."/>
            <person name="Pangilinan J."/>
            <person name="Park H.-J."/>
            <person name="Ramirez L."/>
            <person name="Alfaro M."/>
            <person name="Sun H."/>
            <person name="Tritt A."/>
            <person name="Yoshinaga Y."/>
            <person name="Zwiers L.-H."/>
            <person name="Turgeon B."/>
            <person name="Goodwin S."/>
            <person name="Spatafora J."/>
            <person name="Crous P."/>
            <person name="Grigoriev I."/>
        </authorList>
    </citation>
    <scope>NUCLEOTIDE SEQUENCE</scope>
    <source>
        <strain evidence="9">CBS 133067</strain>
    </source>
</reference>
<dbReference type="InterPro" id="IPR036259">
    <property type="entry name" value="MFS_trans_sf"/>
</dbReference>
<name>A0A9P4I421_9PEZI</name>
<evidence type="ECO:0000259" key="8">
    <source>
        <dbReference type="PROSITE" id="PS50850"/>
    </source>
</evidence>
<dbReference type="OrthoDB" id="413079at2759"/>
<feature type="transmembrane region" description="Helical" evidence="7">
    <location>
        <begin position="87"/>
        <end position="109"/>
    </location>
</feature>
<comment type="similarity">
    <text evidence="2">Belongs to the major facilitator superfamily.</text>
</comment>
<comment type="subcellular location">
    <subcellularLocation>
        <location evidence="1">Endomembrane system</location>
        <topology evidence="1">Multi-pass membrane protein</topology>
    </subcellularLocation>
</comment>
<dbReference type="InterPro" id="IPR011701">
    <property type="entry name" value="MFS"/>
</dbReference>
<keyword evidence="10" id="KW-1185">Reference proteome</keyword>
<feature type="transmembrane region" description="Helical" evidence="7">
    <location>
        <begin position="212"/>
        <end position="233"/>
    </location>
</feature>
<feature type="transmembrane region" description="Helical" evidence="7">
    <location>
        <begin position="331"/>
        <end position="349"/>
    </location>
</feature>
<dbReference type="PANTHER" id="PTHR23514:SF3">
    <property type="entry name" value="BYPASS OF STOP CODON PROTEIN 6"/>
    <property type="match status" value="1"/>
</dbReference>
<feature type="transmembrane region" description="Helical" evidence="7">
    <location>
        <begin position="299"/>
        <end position="319"/>
    </location>
</feature>
<proteinExistence type="inferred from homology"/>
<feature type="transmembrane region" description="Helical" evidence="7">
    <location>
        <begin position="355"/>
        <end position="377"/>
    </location>
</feature>
<evidence type="ECO:0000256" key="3">
    <source>
        <dbReference type="ARBA" id="ARBA00022448"/>
    </source>
</evidence>
<dbReference type="Proteomes" id="UP000799772">
    <property type="component" value="Unassembled WGS sequence"/>
</dbReference>
<dbReference type="SUPFAM" id="SSF103473">
    <property type="entry name" value="MFS general substrate transporter"/>
    <property type="match status" value="1"/>
</dbReference>
<feature type="transmembrane region" description="Helical" evidence="7">
    <location>
        <begin position="61"/>
        <end position="81"/>
    </location>
</feature>
<evidence type="ECO:0000256" key="1">
    <source>
        <dbReference type="ARBA" id="ARBA00004127"/>
    </source>
</evidence>
<dbReference type="GO" id="GO:0016020">
    <property type="term" value="C:membrane"/>
    <property type="evidence" value="ECO:0007669"/>
    <property type="project" value="TreeGrafter"/>
</dbReference>
<evidence type="ECO:0000313" key="9">
    <source>
        <dbReference type="EMBL" id="KAF2094580.1"/>
    </source>
</evidence>
<dbReference type="Gene3D" id="1.20.1250.20">
    <property type="entry name" value="MFS general substrate transporter like domains"/>
    <property type="match status" value="2"/>
</dbReference>
<feature type="transmembrane region" description="Helical" evidence="7">
    <location>
        <begin position="389"/>
        <end position="412"/>
    </location>
</feature>
<dbReference type="EMBL" id="ML978134">
    <property type="protein sequence ID" value="KAF2094580.1"/>
    <property type="molecule type" value="Genomic_DNA"/>
</dbReference>
<comment type="caution">
    <text evidence="9">The sequence shown here is derived from an EMBL/GenBank/DDBJ whole genome shotgun (WGS) entry which is preliminary data.</text>
</comment>
<feature type="transmembrane region" description="Helical" evidence="7">
    <location>
        <begin position="418"/>
        <end position="438"/>
    </location>
</feature>
<feature type="transmembrane region" description="Helical" evidence="7">
    <location>
        <begin position="264"/>
        <end position="287"/>
    </location>
</feature>
<feature type="transmembrane region" description="Helical" evidence="7">
    <location>
        <begin position="180"/>
        <end position="200"/>
    </location>
</feature>
<keyword evidence="5 7" id="KW-1133">Transmembrane helix</keyword>
<evidence type="ECO:0000256" key="2">
    <source>
        <dbReference type="ARBA" id="ARBA00008335"/>
    </source>
</evidence>
<evidence type="ECO:0000313" key="10">
    <source>
        <dbReference type="Proteomes" id="UP000799772"/>
    </source>
</evidence>
<protein>
    <submittedName>
        <fullName evidence="9">MFS general substrate transporter</fullName>
    </submittedName>
</protein>
<keyword evidence="4 7" id="KW-0812">Transmembrane</keyword>